<name>A0A4U5MVB6_STECR</name>
<dbReference type="OrthoDB" id="118951at2759"/>
<comment type="caution">
    <text evidence="2">The sequence shown here is derived from an EMBL/GenBank/DDBJ whole genome shotgun (WGS) entry which is preliminary data.</text>
</comment>
<feature type="transmembrane region" description="Helical" evidence="1">
    <location>
        <begin position="36"/>
        <end position="59"/>
    </location>
</feature>
<keyword evidence="1" id="KW-1133">Transmembrane helix</keyword>
<keyword evidence="1" id="KW-0472">Membrane</keyword>
<dbReference type="EMBL" id="AZBU02000006">
    <property type="protein sequence ID" value="TKR73698.1"/>
    <property type="molecule type" value="Genomic_DNA"/>
</dbReference>
<evidence type="ECO:0000313" key="2">
    <source>
        <dbReference type="EMBL" id="TKR73698.1"/>
    </source>
</evidence>
<gene>
    <name evidence="2" type="ORF">L596_020979</name>
</gene>
<keyword evidence="1" id="KW-0812">Transmembrane</keyword>
<organism evidence="2 3">
    <name type="scientific">Steinernema carpocapsae</name>
    <name type="common">Entomopathogenic nematode</name>
    <dbReference type="NCBI Taxonomy" id="34508"/>
    <lineage>
        <taxon>Eukaryota</taxon>
        <taxon>Metazoa</taxon>
        <taxon>Ecdysozoa</taxon>
        <taxon>Nematoda</taxon>
        <taxon>Chromadorea</taxon>
        <taxon>Rhabditida</taxon>
        <taxon>Tylenchina</taxon>
        <taxon>Panagrolaimomorpha</taxon>
        <taxon>Strongyloidoidea</taxon>
        <taxon>Steinernematidae</taxon>
        <taxon>Steinernema</taxon>
    </lineage>
</organism>
<dbReference type="Proteomes" id="UP000298663">
    <property type="component" value="Unassembled WGS sequence"/>
</dbReference>
<evidence type="ECO:0000313" key="3">
    <source>
        <dbReference type="Proteomes" id="UP000298663"/>
    </source>
</evidence>
<dbReference type="AlphaFoldDB" id="A0A4U5MVB6"/>
<accession>A0A4U5MVB6</accession>
<evidence type="ECO:0000256" key="1">
    <source>
        <dbReference type="SAM" id="Phobius"/>
    </source>
</evidence>
<reference evidence="2 3" key="2">
    <citation type="journal article" date="2019" name="G3 (Bethesda)">
        <title>Hybrid Assembly of the Genome of the Entomopathogenic Nematode Steinernema carpocapsae Identifies the X-Chromosome.</title>
        <authorList>
            <person name="Serra L."/>
            <person name="Macchietto M."/>
            <person name="Macias-Munoz A."/>
            <person name="McGill C.J."/>
            <person name="Rodriguez I.M."/>
            <person name="Rodriguez B."/>
            <person name="Murad R."/>
            <person name="Mortazavi A."/>
        </authorList>
    </citation>
    <scope>NUCLEOTIDE SEQUENCE [LARGE SCALE GENOMIC DNA]</scope>
    <source>
        <strain evidence="2 3">ALL</strain>
    </source>
</reference>
<proteinExistence type="predicted"/>
<protein>
    <submittedName>
        <fullName evidence="2">Uncharacterized protein</fullName>
    </submittedName>
</protein>
<sequence>MTYKQICLNANAVENPEWPLMLTRMYPENTNTIDSVLWTATLTAFWLAYVIYSTVFGGYGEILSLKRSWQGLTTLHRSKLQCINYFRATAILWVMVNHLGSEGRIDILGRLPSAKVFKVFLKRSWRPIATYF</sequence>
<reference evidence="2 3" key="1">
    <citation type="journal article" date="2015" name="Genome Biol.">
        <title>Comparative genomics of Steinernema reveals deeply conserved gene regulatory networks.</title>
        <authorList>
            <person name="Dillman A.R."/>
            <person name="Macchietto M."/>
            <person name="Porter C.F."/>
            <person name="Rogers A."/>
            <person name="Williams B."/>
            <person name="Antoshechkin I."/>
            <person name="Lee M.M."/>
            <person name="Goodwin Z."/>
            <person name="Lu X."/>
            <person name="Lewis E.E."/>
            <person name="Goodrich-Blair H."/>
            <person name="Stock S.P."/>
            <person name="Adams B.J."/>
            <person name="Sternberg P.W."/>
            <person name="Mortazavi A."/>
        </authorList>
    </citation>
    <scope>NUCLEOTIDE SEQUENCE [LARGE SCALE GENOMIC DNA]</scope>
    <source>
        <strain evidence="2 3">ALL</strain>
    </source>
</reference>
<keyword evidence="3" id="KW-1185">Reference proteome</keyword>